<feature type="compositionally biased region" description="Basic and acidic residues" evidence="4">
    <location>
        <begin position="346"/>
        <end position="408"/>
    </location>
</feature>
<dbReference type="InterPro" id="IPR036291">
    <property type="entry name" value="NAD(P)-bd_dom_sf"/>
</dbReference>
<dbReference type="PROSITE" id="PS00061">
    <property type="entry name" value="ADH_SHORT"/>
    <property type="match status" value="1"/>
</dbReference>
<keyword evidence="3" id="KW-0175">Coiled coil</keyword>
<dbReference type="HOGENOM" id="CLU_307422_0_0_1"/>
<feature type="coiled-coil region" evidence="3">
    <location>
        <begin position="886"/>
        <end position="952"/>
    </location>
</feature>
<dbReference type="EMBL" id="CH940655">
    <property type="protein sequence ID" value="EDW66112.2"/>
    <property type="molecule type" value="Genomic_DNA"/>
</dbReference>
<dbReference type="Proteomes" id="UP000008792">
    <property type="component" value="Unassembled WGS sequence"/>
</dbReference>
<feature type="compositionally biased region" description="Polar residues" evidence="4">
    <location>
        <begin position="159"/>
        <end position="193"/>
    </location>
</feature>
<evidence type="ECO:0000259" key="5">
    <source>
        <dbReference type="Pfam" id="PF13904"/>
    </source>
</evidence>
<dbReference type="STRING" id="7244.B4MA53"/>
<evidence type="ECO:0000313" key="6">
    <source>
        <dbReference type="EMBL" id="EDW66112.2"/>
    </source>
</evidence>
<feature type="compositionally biased region" description="Polar residues" evidence="4">
    <location>
        <begin position="579"/>
        <end position="597"/>
    </location>
</feature>
<gene>
    <name evidence="6" type="primary">Dvir\GJ15731</name>
    <name evidence="6" type="ORF">Dvir_GJ15731</name>
</gene>
<dbReference type="Pfam" id="PF13904">
    <property type="entry name" value="CCDC34"/>
    <property type="match status" value="1"/>
</dbReference>
<feature type="region of interest" description="Disordered" evidence="4">
    <location>
        <begin position="79"/>
        <end position="207"/>
    </location>
</feature>
<accession>B4MA53</accession>
<reference evidence="6 7" key="1">
    <citation type="journal article" date="2007" name="Nature">
        <title>Evolution of genes and genomes on the Drosophila phylogeny.</title>
        <authorList>
            <consortium name="Drosophila 12 Genomes Consortium"/>
            <person name="Clark A.G."/>
            <person name="Eisen M.B."/>
            <person name="Smith D.R."/>
            <person name="Bergman C.M."/>
            <person name="Oliver B."/>
            <person name="Markow T.A."/>
            <person name="Kaufman T.C."/>
            <person name="Kellis M."/>
            <person name="Gelbart W."/>
            <person name="Iyer V.N."/>
            <person name="Pollard D.A."/>
            <person name="Sackton T.B."/>
            <person name="Larracuente A.M."/>
            <person name="Singh N.D."/>
            <person name="Abad J.P."/>
            <person name="Abt D.N."/>
            <person name="Adryan B."/>
            <person name="Aguade M."/>
            <person name="Akashi H."/>
            <person name="Anderson W.W."/>
            <person name="Aquadro C.F."/>
            <person name="Ardell D.H."/>
            <person name="Arguello R."/>
            <person name="Artieri C.G."/>
            <person name="Barbash D.A."/>
            <person name="Barker D."/>
            <person name="Barsanti P."/>
            <person name="Batterham P."/>
            <person name="Batzoglou S."/>
            <person name="Begun D."/>
            <person name="Bhutkar A."/>
            <person name="Blanco E."/>
            <person name="Bosak S.A."/>
            <person name="Bradley R.K."/>
            <person name="Brand A.D."/>
            <person name="Brent M.R."/>
            <person name="Brooks A.N."/>
            <person name="Brown R.H."/>
            <person name="Butlin R.K."/>
            <person name="Caggese C."/>
            <person name="Calvi B.R."/>
            <person name="Bernardo de Carvalho A."/>
            <person name="Caspi A."/>
            <person name="Castrezana S."/>
            <person name="Celniker S.E."/>
            <person name="Chang J.L."/>
            <person name="Chapple C."/>
            <person name="Chatterji S."/>
            <person name="Chinwalla A."/>
            <person name="Civetta A."/>
            <person name="Clifton S.W."/>
            <person name="Comeron J.M."/>
            <person name="Costello J.C."/>
            <person name="Coyne J.A."/>
            <person name="Daub J."/>
            <person name="David R.G."/>
            <person name="Delcher A.L."/>
            <person name="Delehaunty K."/>
            <person name="Do C.B."/>
            <person name="Ebling H."/>
            <person name="Edwards K."/>
            <person name="Eickbush T."/>
            <person name="Evans J.D."/>
            <person name="Filipski A."/>
            <person name="Findeiss S."/>
            <person name="Freyhult E."/>
            <person name="Fulton L."/>
            <person name="Fulton R."/>
            <person name="Garcia A.C."/>
            <person name="Gardiner A."/>
            <person name="Garfield D.A."/>
            <person name="Garvin B.E."/>
            <person name="Gibson G."/>
            <person name="Gilbert D."/>
            <person name="Gnerre S."/>
            <person name="Godfrey J."/>
            <person name="Good R."/>
            <person name="Gotea V."/>
            <person name="Gravely B."/>
            <person name="Greenberg A.J."/>
            <person name="Griffiths-Jones S."/>
            <person name="Gross S."/>
            <person name="Guigo R."/>
            <person name="Gustafson E.A."/>
            <person name="Haerty W."/>
            <person name="Hahn M.W."/>
            <person name="Halligan D.L."/>
            <person name="Halpern A.L."/>
            <person name="Halter G.M."/>
            <person name="Han M.V."/>
            <person name="Heger A."/>
            <person name="Hillier L."/>
            <person name="Hinrichs A.S."/>
            <person name="Holmes I."/>
            <person name="Hoskins R.A."/>
            <person name="Hubisz M.J."/>
            <person name="Hultmark D."/>
            <person name="Huntley M.A."/>
            <person name="Jaffe D.B."/>
            <person name="Jagadeeshan S."/>
            <person name="Jeck W.R."/>
            <person name="Johnson J."/>
            <person name="Jones C.D."/>
            <person name="Jordan W.C."/>
            <person name="Karpen G.H."/>
            <person name="Kataoka E."/>
            <person name="Keightley P.D."/>
            <person name="Kheradpour P."/>
            <person name="Kirkness E.F."/>
            <person name="Koerich L.B."/>
            <person name="Kristiansen K."/>
            <person name="Kudrna D."/>
            <person name="Kulathinal R.J."/>
            <person name="Kumar S."/>
            <person name="Kwok R."/>
            <person name="Lander E."/>
            <person name="Langley C.H."/>
            <person name="Lapoint R."/>
            <person name="Lazzaro B.P."/>
            <person name="Lee S.J."/>
            <person name="Levesque L."/>
            <person name="Li R."/>
            <person name="Lin C.F."/>
            <person name="Lin M.F."/>
            <person name="Lindblad-Toh K."/>
            <person name="Llopart A."/>
            <person name="Long M."/>
            <person name="Low L."/>
            <person name="Lozovsky E."/>
            <person name="Lu J."/>
            <person name="Luo M."/>
            <person name="Machado C.A."/>
            <person name="Makalowski W."/>
            <person name="Marzo M."/>
            <person name="Matsuda M."/>
            <person name="Matzkin L."/>
            <person name="McAllister B."/>
            <person name="McBride C.S."/>
            <person name="McKernan B."/>
            <person name="McKernan K."/>
            <person name="Mendez-Lago M."/>
            <person name="Minx P."/>
            <person name="Mollenhauer M.U."/>
            <person name="Montooth K."/>
            <person name="Mount S.M."/>
            <person name="Mu X."/>
            <person name="Myers E."/>
            <person name="Negre B."/>
            <person name="Newfeld S."/>
            <person name="Nielsen R."/>
            <person name="Noor M.A."/>
            <person name="O'Grady P."/>
            <person name="Pachter L."/>
            <person name="Papaceit M."/>
            <person name="Parisi M.J."/>
            <person name="Parisi M."/>
            <person name="Parts L."/>
            <person name="Pedersen J.S."/>
            <person name="Pesole G."/>
            <person name="Phillippy A.M."/>
            <person name="Ponting C.P."/>
            <person name="Pop M."/>
            <person name="Porcelli D."/>
            <person name="Powell J.R."/>
            <person name="Prohaska S."/>
            <person name="Pruitt K."/>
            <person name="Puig M."/>
            <person name="Quesneville H."/>
            <person name="Ram K.R."/>
            <person name="Rand D."/>
            <person name="Rasmussen M.D."/>
            <person name="Reed L.K."/>
            <person name="Reenan R."/>
            <person name="Reily A."/>
            <person name="Remington K.A."/>
            <person name="Rieger T.T."/>
            <person name="Ritchie M.G."/>
            <person name="Robin C."/>
            <person name="Rogers Y.H."/>
            <person name="Rohde C."/>
            <person name="Rozas J."/>
            <person name="Rubenfield M.J."/>
            <person name="Ruiz A."/>
            <person name="Russo S."/>
            <person name="Salzberg S.L."/>
            <person name="Sanchez-Gracia A."/>
            <person name="Saranga D.J."/>
            <person name="Sato H."/>
            <person name="Schaeffer S.W."/>
            <person name="Schatz M.C."/>
            <person name="Schlenke T."/>
            <person name="Schwartz R."/>
            <person name="Segarra C."/>
            <person name="Singh R.S."/>
            <person name="Sirot L."/>
            <person name="Sirota M."/>
            <person name="Sisneros N.B."/>
            <person name="Smith C.D."/>
            <person name="Smith T.F."/>
            <person name="Spieth J."/>
            <person name="Stage D.E."/>
            <person name="Stark A."/>
            <person name="Stephan W."/>
            <person name="Strausberg R.L."/>
            <person name="Strempel S."/>
            <person name="Sturgill D."/>
            <person name="Sutton G."/>
            <person name="Sutton G.G."/>
            <person name="Tao W."/>
            <person name="Teichmann S."/>
            <person name="Tobari Y.N."/>
            <person name="Tomimura Y."/>
            <person name="Tsolas J.M."/>
            <person name="Valente V.L."/>
            <person name="Venter E."/>
            <person name="Venter J.C."/>
            <person name="Vicario S."/>
            <person name="Vieira F.G."/>
            <person name="Vilella A.J."/>
            <person name="Villasante A."/>
            <person name="Walenz B."/>
            <person name="Wang J."/>
            <person name="Wasserman M."/>
            <person name="Watts T."/>
            <person name="Wilson D."/>
            <person name="Wilson R.K."/>
            <person name="Wing R.A."/>
            <person name="Wolfner M.F."/>
            <person name="Wong A."/>
            <person name="Wong G.K."/>
            <person name="Wu C.I."/>
            <person name="Wu G."/>
            <person name="Yamamoto D."/>
            <person name="Yang H.P."/>
            <person name="Yang S.P."/>
            <person name="Yorke J.A."/>
            <person name="Yoshida K."/>
            <person name="Zdobnov E."/>
            <person name="Zhang P."/>
            <person name="Zhang Y."/>
            <person name="Zimin A.V."/>
            <person name="Baldwin J."/>
            <person name="Abdouelleil A."/>
            <person name="Abdulkadir J."/>
            <person name="Abebe A."/>
            <person name="Abera B."/>
            <person name="Abreu J."/>
            <person name="Acer S.C."/>
            <person name="Aftuck L."/>
            <person name="Alexander A."/>
            <person name="An P."/>
            <person name="Anderson E."/>
            <person name="Anderson S."/>
            <person name="Arachi H."/>
            <person name="Azer M."/>
            <person name="Bachantsang P."/>
            <person name="Barry A."/>
            <person name="Bayul T."/>
            <person name="Berlin A."/>
            <person name="Bessette D."/>
            <person name="Bloom T."/>
            <person name="Blye J."/>
            <person name="Boguslavskiy L."/>
            <person name="Bonnet C."/>
            <person name="Boukhgalter B."/>
            <person name="Bourzgui I."/>
            <person name="Brown A."/>
            <person name="Cahill P."/>
            <person name="Channer S."/>
            <person name="Cheshatsang Y."/>
            <person name="Chuda L."/>
            <person name="Citroen M."/>
            <person name="Collymore A."/>
            <person name="Cooke P."/>
            <person name="Costello M."/>
            <person name="D'Aco K."/>
            <person name="Daza R."/>
            <person name="De Haan G."/>
            <person name="DeGray S."/>
            <person name="DeMaso C."/>
            <person name="Dhargay N."/>
            <person name="Dooley K."/>
            <person name="Dooley E."/>
            <person name="Doricent M."/>
            <person name="Dorje P."/>
            <person name="Dorjee K."/>
            <person name="Dupes A."/>
            <person name="Elong R."/>
            <person name="Falk J."/>
            <person name="Farina A."/>
            <person name="Faro S."/>
            <person name="Ferguson D."/>
            <person name="Fisher S."/>
            <person name="Foley C.D."/>
            <person name="Franke A."/>
            <person name="Friedrich D."/>
            <person name="Gadbois L."/>
            <person name="Gearin G."/>
            <person name="Gearin C.R."/>
            <person name="Giannoukos G."/>
            <person name="Goode T."/>
            <person name="Graham J."/>
            <person name="Grandbois E."/>
            <person name="Grewal S."/>
            <person name="Gyaltsen K."/>
            <person name="Hafez N."/>
            <person name="Hagos B."/>
            <person name="Hall J."/>
            <person name="Henson C."/>
            <person name="Hollinger A."/>
            <person name="Honan T."/>
            <person name="Huard M.D."/>
            <person name="Hughes L."/>
            <person name="Hurhula B."/>
            <person name="Husby M.E."/>
            <person name="Kamat A."/>
            <person name="Kanga B."/>
            <person name="Kashin S."/>
            <person name="Khazanovich D."/>
            <person name="Kisner P."/>
            <person name="Lance K."/>
            <person name="Lara M."/>
            <person name="Lee W."/>
            <person name="Lennon N."/>
            <person name="Letendre F."/>
            <person name="LeVine R."/>
            <person name="Lipovsky A."/>
            <person name="Liu X."/>
            <person name="Liu J."/>
            <person name="Liu S."/>
            <person name="Lokyitsang T."/>
            <person name="Lokyitsang Y."/>
            <person name="Lubonja R."/>
            <person name="Lui A."/>
            <person name="MacDonald P."/>
            <person name="Magnisalis V."/>
            <person name="Maru K."/>
            <person name="Matthews C."/>
            <person name="McCusker W."/>
            <person name="McDonough S."/>
            <person name="Mehta T."/>
            <person name="Meldrim J."/>
            <person name="Meneus L."/>
            <person name="Mihai O."/>
            <person name="Mihalev A."/>
            <person name="Mihova T."/>
            <person name="Mittelman R."/>
            <person name="Mlenga V."/>
            <person name="Montmayeur A."/>
            <person name="Mulrain L."/>
            <person name="Navidi A."/>
            <person name="Naylor J."/>
            <person name="Negash T."/>
            <person name="Nguyen T."/>
            <person name="Nguyen N."/>
            <person name="Nicol R."/>
            <person name="Norbu C."/>
            <person name="Norbu N."/>
            <person name="Novod N."/>
            <person name="O'Neill B."/>
            <person name="Osman S."/>
            <person name="Markiewicz E."/>
            <person name="Oyono O.L."/>
            <person name="Patti C."/>
            <person name="Phunkhang P."/>
            <person name="Pierre F."/>
            <person name="Priest M."/>
            <person name="Raghuraman S."/>
            <person name="Rege F."/>
            <person name="Reyes R."/>
            <person name="Rise C."/>
            <person name="Rogov P."/>
            <person name="Ross K."/>
            <person name="Ryan E."/>
            <person name="Settipalli S."/>
            <person name="Shea T."/>
            <person name="Sherpa N."/>
            <person name="Shi L."/>
            <person name="Shih D."/>
            <person name="Sparrow T."/>
            <person name="Spaulding J."/>
            <person name="Stalker J."/>
            <person name="Stange-Thomann N."/>
            <person name="Stavropoulos S."/>
            <person name="Stone C."/>
            <person name="Strader C."/>
            <person name="Tesfaye S."/>
            <person name="Thomson T."/>
            <person name="Thoulutsang Y."/>
            <person name="Thoulutsang D."/>
            <person name="Topham K."/>
            <person name="Topping I."/>
            <person name="Tsamla T."/>
            <person name="Vassiliev H."/>
            <person name="Vo A."/>
            <person name="Wangchuk T."/>
            <person name="Wangdi T."/>
            <person name="Weiand M."/>
            <person name="Wilkinson J."/>
            <person name="Wilson A."/>
            <person name="Yadav S."/>
            <person name="Young G."/>
            <person name="Yu Q."/>
            <person name="Zembek L."/>
            <person name="Zhong D."/>
            <person name="Zimmer A."/>
            <person name="Zwirko Z."/>
            <person name="Jaffe D.B."/>
            <person name="Alvarez P."/>
            <person name="Brockman W."/>
            <person name="Butler J."/>
            <person name="Chin C."/>
            <person name="Gnerre S."/>
            <person name="Grabherr M."/>
            <person name="Kleber M."/>
            <person name="Mauceli E."/>
            <person name="MacCallum I."/>
        </authorList>
    </citation>
    <scope>NUCLEOTIDE SEQUENCE [LARGE SCALE GENOMIC DNA]</scope>
    <source>
        <strain evidence="7">Tucson 15010-1051.87</strain>
    </source>
</reference>
<evidence type="ECO:0000256" key="2">
    <source>
        <dbReference type="ARBA" id="ARBA00023002"/>
    </source>
</evidence>
<sequence length="1167" mass="134233">MAYVASNDQHGNEIMRVMLSTEPGKRTVASCQNLRINCSPARTQPDTRPGRYDHRHRFHYFADTTPSQRQDVRLLQEQHIDHHQQQRERQQQEKLGLEKQQPDRVQKKRVQQEKTQGQTQKKEQLQPEMSQSEKQPQPQRLQLERSHSEKKALSEKSQPKMQSQPELQSQLVKSHLSKSQPENNSRLASSQPETHLEKSHLKKSHLKVYLEKEYLEKEYLEKAYIENSYTEKTYSEKLQPEKLQPEKLQPEKSHAEKSHAEKSPVEKTYLEKSQPEKSHVEKTYLEKLQPKKSQLEKSQWESCKLENSLPEKPQSAKLKPEKTQPAKKSQPGKARSQMLYSEMNLEPDKKSQAVKLKPEKSQPDMPKPEKSQPVRSLADRSHLDKSLPDKSHLDKSHSEKKAQAEKSHSPKLQAEMSQPDKKSQPEKHPQAEKKSHPEISQPEISQPEILPPEGKTQPEYLPPPKRAQPVTLQIQTKESVSVEELALWNSTEVIAHSTLLSTGESQDRIYKRGNSANASSKSPDSPFYAWLAAKNELQQQLAMDRRLYSELEQQRAVERARLAQLKYERWIQAKTNQMRRAKSDLSSAQTTAKSRQSLPADEAQRRLLDWEREKRAELKAQRLEREAFLARQNLIDSTRRELSAEAWEQWVYATRNRPKPVAMGRGLDSLRASNAPHYRNPNEWQTLLPTARTGQQGQQQPTQATAQVRSGPDYERLERLAQPRRKLWRQTFNEPVRLTTKECGMPAKTTTATFGSGGGGEHNRDTERLRLSDAASQTQPEDAEMTLLEKSRRADATTDSCLLRPQRSPIIWSKSNAQRVREMRKVVQPSECGQGPRQLRDDQLEQLRKQQDMQNSKILPRKFQQKREQLRKKLKAWVEEGKALPERSLSDSCRNLKDELKQELRQELKQQQRRAVYVDEAANTQRHNARKMSLTETRIQRSEEQLQSIARKSIAPLQRFQLRALHSWRAQFAVQLGSVDSMERWRNKVAVVSGASAGIGAACARYWSVPTTELSGAGNTQPIRDTVETNIMGSVYCIREAFQAMRLQQQQPGHVIIVNSVAGQQVPNLGTQLPSLNIYPASKFALRAMQEIYRQEFQRHKTQVRVSTISPGIVDTDILPEQLQAVIKQHMPMLRAEDVADAILWTIGTPANVQVQNITIKPQGEKF</sequence>
<feature type="compositionally biased region" description="Basic and acidic residues" evidence="4">
    <location>
        <begin position="79"/>
        <end position="105"/>
    </location>
</feature>
<evidence type="ECO:0000256" key="1">
    <source>
        <dbReference type="ARBA" id="ARBA00006484"/>
    </source>
</evidence>
<feature type="compositionally biased region" description="Polar residues" evidence="4">
    <location>
        <begin position="127"/>
        <end position="140"/>
    </location>
</feature>
<feature type="region of interest" description="Disordered" evidence="4">
    <location>
        <begin position="231"/>
        <end position="470"/>
    </location>
</feature>
<dbReference type="InterPro" id="IPR025259">
    <property type="entry name" value="CCDC34/181"/>
</dbReference>
<feature type="compositionally biased region" description="Basic and acidic residues" evidence="4">
    <location>
        <begin position="418"/>
        <end position="437"/>
    </location>
</feature>
<dbReference type="PRINTS" id="PR00081">
    <property type="entry name" value="GDHRDH"/>
</dbReference>
<dbReference type="eggNOG" id="ENOG502RTPD">
    <property type="taxonomic scope" value="Eukaryota"/>
</dbReference>
<feature type="region of interest" description="Disordered" evidence="4">
    <location>
        <begin position="692"/>
        <end position="712"/>
    </location>
</feature>
<dbReference type="InParanoid" id="B4MA53"/>
<name>B4MA53_DROVI</name>
<dbReference type="OrthoDB" id="1933717at2759"/>
<comment type="similarity">
    <text evidence="1">Belongs to the short-chain dehydrogenases/reductases (SDR) family.</text>
</comment>
<dbReference type="PANTHER" id="PTHR43115:SF4">
    <property type="entry name" value="DEHYDROGENASE_REDUCTASE SDR FAMILY MEMBER 11"/>
    <property type="match status" value="1"/>
</dbReference>
<dbReference type="SUPFAM" id="SSF51735">
    <property type="entry name" value="NAD(P)-binding Rossmann-fold domains"/>
    <property type="match status" value="1"/>
</dbReference>
<dbReference type="AlphaFoldDB" id="B4MA53"/>
<feature type="compositionally biased region" description="Basic and acidic residues" evidence="4">
    <location>
        <begin position="142"/>
        <end position="158"/>
    </location>
</feature>
<proteinExistence type="inferred from homology"/>
<feature type="domain" description="Coiled-coil" evidence="5">
    <location>
        <begin position="524"/>
        <end position="684"/>
    </location>
</feature>
<feature type="region of interest" description="Disordered" evidence="4">
    <location>
        <begin position="579"/>
        <end position="600"/>
    </location>
</feature>
<feature type="compositionally biased region" description="Basic and acidic residues" evidence="4">
    <location>
        <begin position="233"/>
        <end position="299"/>
    </location>
</feature>
<dbReference type="GO" id="GO:0016491">
    <property type="term" value="F:oxidoreductase activity"/>
    <property type="evidence" value="ECO:0007669"/>
    <property type="project" value="UniProtKB-KW"/>
</dbReference>
<evidence type="ECO:0000256" key="4">
    <source>
        <dbReference type="SAM" id="MobiDB-lite"/>
    </source>
</evidence>
<feature type="compositionally biased region" description="Low complexity" evidence="4">
    <location>
        <begin position="692"/>
        <end position="707"/>
    </location>
</feature>
<dbReference type="InterPro" id="IPR002347">
    <property type="entry name" value="SDR_fam"/>
</dbReference>
<dbReference type="Pfam" id="PF00106">
    <property type="entry name" value="adh_short"/>
    <property type="match status" value="1"/>
</dbReference>
<keyword evidence="7" id="KW-1185">Reference proteome</keyword>
<dbReference type="Gene3D" id="3.40.50.720">
    <property type="entry name" value="NAD(P)-binding Rossmann-like Domain"/>
    <property type="match status" value="2"/>
</dbReference>
<organism evidence="6 7">
    <name type="scientific">Drosophila virilis</name>
    <name type="common">Fruit fly</name>
    <dbReference type="NCBI Taxonomy" id="7244"/>
    <lineage>
        <taxon>Eukaryota</taxon>
        <taxon>Metazoa</taxon>
        <taxon>Ecdysozoa</taxon>
        <taxon>Arthropoda</taxon>
        <taxon>Hexapoda</taxon>
        <taxon>Insecta</taxon>
        <taxon>Pterygota</taxon>
        <taxon>Neoptera</taxon>
        <taxon>Endopterygota</taxon>
        <taxon>Diptera</taxon>
        <taxon>Brachycera</taxon>
        <taxon>Muscomorpha</taxon>
        <taxon>Ephydroidea</taxon>
        <taxon>Drosophilidae</taxon>
        <taxon>Drosophila</taxon>
    </lineage>
</organism>
<dbReference type="PANTHER" id="PTHR43115">
    <property type="entry name" value="DEHYDROGENASE/REDUCTASE SDR FAMILY MEMBER 11"/>
    <property type="match status" value="1"/>
</dbReference>
<dbReference type="InterPro" id="IPR020904">
    <property type="entry name" value="Sc_DH/Rdtase_CS"/>
</dbReference>
<protein>
    <recommendedName>
        <fullName evidence="5">Coiled-coil domain-containing protein</fullName>
    </recommendedName>
</protein>
<evidence type="ECO:0000313" key="7">
    <source>
        <dbReference type="Proteomes" id="UP000008792"/>
    </source>
</evidence>
<evidence type="ECO:0000256" key="3">
    <source>
        <dbReference type="SAM" id="Coils"/>
    </source>
</evidence>
<keyword evidence="2" id="KW-0560">Oxidoreductase</keyword>